<evidence type="ECO:0000313" key="3">
    <source>
        <dbReference type="Proteomes" id="UP000509301"/>
    </source>
</evidence>
<dbReference type="SUPFAM" id="SSF46785">
    <property type="entry name" value="Winged helix' DNA-binding domain"/>
    <property type="match status" value="1"/>
</dbReference>
<gene>
    <name evidence="2" type="ORF">GWK48_07420</name>
</gene>
<dbReference type="Proteomes" id="UP000509301">
    <property type="component" value="Chromosome"/>
</dbReference>
<dbReference type="InterPro" id="IPR036388">
    <property type="entry name" value="WH-like_DNA-bd_sf"/>
</dbReference>
<keyword evidence="3" id="KW-1185">Reference proteome</keyword>
<sequence length="90" mass="10912">MGQQKRNDIEIKVKLLESCKEGIKRTRLMYLSNLSYRTFCKYVDFLIDSGFITYEEKEYRITKKGQQYLRSAKEYLELKEKLKKLREEVS</sequence>
<reference evidence="2 3" key="1">
    <citation type="submission" date="2020-02" db="EMBL/GenBank/DDBJ databases">
        <title>Comparative genome analysis reveals the metabolism and evolution of the thermophilic archaeal genus Metallosphaera.</title>
        <authorList>
            <person name="Jiang C."/>
        </authorList>
    </citation>
    <scope>NUCLEOTIDE SEQUENCE [LARGE SCALE GENOMIC DNA]</scope>
    <source>
        <strain evidence="2 3">Ric-A</strain>
    </source>
</reference>
<organism evidence="2 3">
    <name type="scientific">Metallosphaera tengchongensis</name>
    <dbReference type="NCBI Taxonomy" id="1532350"/>
    <lineage>
        <taxon>Archaea</taxon>
        <taxon>Thermoproteota</taxon>
        <taxon>Thermoprotei</taxon>
        <taxon>Sulfolobales</taxon>
        <taxon>Sulfolobaceae</taxon>
        <taxon>Metallosphaera</taxon>
    </lineage>
</organism>
<name>A0A6N0NVX8_9CREN</name>
<accession>A0A6N0NVX8</accession>
<dbReference type="OrthoDB" id="34509at2157"/>
<evidence type="ECO:0000259" key="1">
    <source>
        <dbReference type="Pfam" id="PF14947"/>
    </source>
</evidence>
<protein>
    <recommendedName>
        <fullName evidence="1">ArnR1-like winged helix-turn-helix domain-containing protein</fullName>
    </recommendedName>
</protein>
<proteinExistence type="predicted"/>
<dbReference type="KEGG" id="mten:GWK48_07420"/>
<evidence type="ECO:0000313" key="2">
    <source>
        <dbReference type="EMBL" id="QKR01064.1"/>
    </source>
</evidence>
<dbReference type="Gene3D" id="1.10.10.10">
    <property type="entry name" value="Winged helix-like DNA-binding domain superfamily/Winged helix DNA-binding domain"/>
    <property type="match status" value="1"/>
</dbReference>
<dbReference type="InterPro" id="IPR038723">
    <property type="entry name" value="ArnR1-like_HTH"/>
</dbReference>
<feature type="domain" description="ArnR1-like winged helix-turn-helix" evidence="1">
    <location>
        <begin position="5"/>
        <end position="79"/>
    </location>
</feature>
<dbReference type="InterPro" id="IPR036390">
    <property type="entry name" value="WH_DNA-bd_sf"/>
</dbReference>
<dbReference type="EMBL" id="CP049074">
    <property type="protein sequence ID" value="QKR01064.1"/>
    <property type="molecule type" value="Genomic_DNA"/>
</dbReference>
<dbReference type="AlphaFoldDB" id="A0A6N0NVX8"/>
<dbReference type="Pfam" id="PF14947">
    <property type="entry name" value="HTH_45"/>
    <property type="match status" value="1"/>
</dbReference>